<accession>A0ACD4NRA8</accession>
<dbReference type="Proteomes" id="UP001163223">
    <property type="component" value="Chromosome"/>
</dbReference>
<dbReference type="EMBL" id="CP113520">
    <property type="protein sequence ID" value="WAJ29246.1"/>
    <property type="molecule type" value="Genomic_DNA"/>
</dbReference>
<evidence type="ECO:0000313" key="1">
    <source>
        <dbReference type="EMBL" id="WAJ29246.1"/>
    </source>
</evidence>
<protein>
    <submittedName>
        <fullName evidence="1">DUF4174 domain-containing protein</fullName>
    </submittedName>
</protein>
<evidence type="ECO:0000313" key="2">
    <source>
        <dbReference type="Proteomes" id="UP001163223"/>
    </source>
</evidence>
<proteinExistence type="predicted"/>
<keyword evidence="2" id="KW-1185">Reference proteome</keyword>
<organism evidence="1 2">
    <name type="scientific">Antarcticirhabdus aurantiaca</name>
    <dbReference type="NCBI Taxonomy" id="2606717"/>
    <lineage>
        <taxon>Bacteria</taxon>
        <taxon>Pseudomonadati</taxon>
        <taxon>Pseudomonadota</taxon>
        <taxon>Alphaproteobacteria</taxon>
        <taxon>Hyphomicrobiales</taxon>
        <taxon>Aurantimonadaceae</taxon>
        <taxon>Antarcticirhabdus</taxon>
    </lineage>
</organism>
<sequence length="139" mass="14803">MRHIATALVALLLAAGATTAMAQDLTGLRWEKRVLALFDAEGSDRIERQAAALLAEREALAERDMVVFAVVGEEIRPIYGTPPADSAAQLRQRLGAGSDGFEAVLIGKDGGVKHRSRSPLALQELEAIVDAMPMRRAGG</sequence>
<reference evidence="1" key="1">
    <citation type="submission" date="2022-11" db="EMBL/GenBank/DDBJ databases">
        <title>beta-Carotene-producing bacterium, Jeongeuplla avenae sp. nov., alleviates the salt stress of Arabidopsis seedlings.</title>
        <authorList>
            <person name="Jiang L."/>
            <person name="Lee J."/>
        </authorList>
    </citation>
    <scope>NUCLEOTIDE SEQUENCE</scope>
    <source>
        <strain evidence="1">DY_R2A_6</strain>
    </source>
</reference>
<name>A0ACD4NRA8_9HYPH</name>
<gene>
    <name evidence="1" type="ORF">OXU80_03135</name>
</gene>